<evidence type="ECO:0000256" key="3">
    <source>
        <dbReference type="ARBA" id="ARBA00022989"/>
    </source>
</evidence>
<feature type="transmembrane region" description="Helical" evidence="6">
    <location>
        <begin position="314"/>
        <end position="333"/>
    </location>
</feature>
<feature type="compositionally biased region" description="Basic and acidic residues" evidence="5">
    <location>
        <begin position="190"/>
        <end position="203"/>
    </location>
</feature>
<evidence type="ECO:0000256" key="1">
    <source>
        <dbReference type="ARBA" id="ARBA00004141"/>
    </source>
</evidence>
<reference evidence="7 8" key="1">
    <citation type="journal article" date="2016" name="Front. Microbiol.">
        <title>Genome and transcriptome sequences reveal the specific parasitism of the nematophagous Purpureocillium lilacinum 36-1.</title>
        <authorList>
            <person name="Xie J."/>
            <person name="Li S."/>
            <person name="Mo C."/>
            <person name="Xiao X."/>
            <person name="Peng D."/>
            <person name="Wang G."/>
            <person name="Xiao Y."/>
        </authorList>
    </citation>
    <scope>NUCLEOTIDE SEQUENCE [LARGE SCALE GENOMIC DNA]</scope>
    <source>
        <strain evidence="7 8">36-1</strain>
    </source>
</reference>
<feature type="transmembrane region" description="Helical" evidence="6">
    <location>
        <begin position="247"/>
        <end position="271"/>
    </location>
</feature>
<feature type="transmembrane region" description="Helical" evidence="6">
    <location>
        <begin position="642"/>
        <end position="662"/>
    </location>
</feature>
<dbReference type="InterPro" id="IPR011701">
    <property type="entry name" value="MFS"/>
</dbReference>
<evidence type="ECO:0008006" key="9">
    <source>
        <dbReference type="Google" id="ProtNLM"/>
    </source>
</evidence>
<evidence type="ECO:0000313" key="7">
    <source>
        <dbReference type="EMBL" id="PWI73534.1"/>
    </source>
</evidence>
<feature type="transmembrane region" description="Helical" evidence="6">
    <location>
        <begin position="422"/>
        <end position="442"/>
    </location>
</feature>
<sequence length="710" mass="78732">MPRMVLYSRPPLSARRHVLGYGEAVRALKGSRDIFGGIANHNRRTENPPTAARPSCHSNPVDELPGVPPEDPPTGAQESEPRQRFIKQPWPPITVASRFKSFNMEVVAHQDVMKFVATKPSTGTGVPTGCVPLKHAPWSFLARSHNYAPEHLRSRAKLLTLITRIYYIRNPDTSRVMDLKPTTSQMTLDNEDKPVPHSPHDYSPDPESVLPELQHNALAKDGHTILIPTPSDDPADPLNWSSTKKHFVLLVISWTALLPDYGSATGAVTLLPQSEIWKLSPDTVNHSQVGNVFMLGAGGVVVVALSAYFGRLPVLFWFLVISTATAAWCASADTFDSFMAARILNGFFSTVAQGGGLMFINDMFFFHERARKINIWAGFIITSRPMSITPYRFIFTDTVHPQGPYFGPLFTAFIISTQKWNVAFWLLFTMTSLALVLSVFIPETYYNRQAHRAPSNGSWISTLIGVHQRRVDLLRPNTFVDAMLRPVQALCKIPVLLITIYYFLTFAWVVGINTITHAPSVFLALVQQTPVIKQCARFFYFTPVVAALLGELSGHWCHDLIARYYTRKHHGHFEPEARLRAIFISTPFMVAGVVLLGFALENAYHYMIASLGWGLYVFGIMITTVSITAYGLDSYPNGSGEIAAWINMARTAGGFIVSYFQIKWADAMGPKGSFGVQAGVIAGASIIPVCLMIWGKTLRDRSGALGFKTA</sequence>
<feature type="transmembrane region" description="Helical" evidence="6">
    <location>
        <begin position="606"/>
        <end position="630"/>
    </location>
</feature>
<feature type="transmembrane region" description="Helical" evidence="6">
    <location>
        <begin position="339"/>
        <end position="361"/>
    </location>
</feature>
<comment type="caution">
    <text evidence="7">The sequence shown here is derived from an EMBL/GenBank/DDBJ whole genome shotgun (WGS) entry which is preliminary data.</text>
</comment>
<protein>
    <recommendedName>
        <fullName evidence="9">MFS transporter</fullName>
    </recommendedName>
</protein>
<keyword evidence="2 6" id="KW-0812">Transmembrane</keyword>
<comment type="subcellular location">
    <subcellularLocation>
        <location evidence="1">Membrane</location>
        <topology evidence="1">Multi-pass membrane protein</topology>
    </subcellularLocation>
</comment>
<dbReference type="GO" id="GO:0005886">
    <property type="term" value="C:plasma membrane"/>
    <property type="evidence" value="ECO:0007669"/>
    <property type="project" value="TreeGrafter"/>
</dbReference>
<keyword evidence="3 6" id="KW-1133">Transmembrane helix</keyword>
<organism evidence="7 8">
    <name type="scientific">Purpureocillium lilacinum</name>
    <name type="common">Paecilomyces lilacinus</name>
    <dbReference type="NCBI Taxonomy" id="33203"/>
    <lineage>
        <taxon>Eukaryota</taxon>
        <taxon>Fungi</taxon>
        <taxon>Dikarya</taxon>
        <taxon>Ascomycota</taxon>
        <taxon>Pezizomycotina</taxon>
        <taxon>Sordariomycetes</taxon>
        <taxon>Hypocreomycetidae</taxon>
        <taxon>Hypocreales</taxon>
        <taxon>Ophiocordycipitaceae</taxon>
        <taxon>Purpureocillium</taxon>
    </lineage>
</organism>
<name>A0A2U3EG83_PURLI</name>
<accession>A0A2U3EG83</accession>
<feature type="transmembrane region" description="Helical" evidence="6">
    <location>
        <begin position="674"/>
        <end position="694"/>
    </location>
</feature>
<dbReference type="GO" id="GO:0022857">
    <property type="term" value="F:transmembrane transporter activity"/>
    <property type="evidence" value="ECO:0007669"/>
    <property type="project" value="InterPro"/>
</dbReference>
<feature type="region of interest" description="Disordered" evidence="5">
    <location>
        <begin position="38"/>
        <end position="87"/>
    </location>
</feature>
<feature type="transmembrane region" description="Helical" evidence="6">
    <location>
        <begin position="493"/>
        <end position="518"/>
    </location>
</feature>
<feature type="transmembrane region" description="Helical" evidence="6">
    <location>
        <begin position="373"/>
        <end position="394"/>
    </location>
</feature>
<evidence type="ECO:0000256" key="6">
    <source>
        <dbReference type="SAM" id="Phobius"/>
    </source>
</evidence>
<feature type="region of interest" description="Disordered" evidence="5">
    <location>
        <begin position="184"/>
        <end position="207"/>
    </location>
</feature>
<feature type="transmembrane region" description="Helical" evidence="6">
    <location>
        <begin position="579"/>
        <end position="600"/>
    </location>
</feature>
<dbReference type="PANTHER" id="PTHR23502">
    <property type="entry name" value="MAJOR FACILITATOR SUPERFAMILY"/>
    <property type="match status" value="1"/>
</dbReference>
<dbReference type="Proteomes" id="UP000245956">
    <property type="component" value="Unassembled WGS sequence"/>
</dbReference>
<evidence type="ECO:0000256" key="2">
    <source>
        <dbReference type="ARBA" id="ARBA00022692"/>
    </source>
</evidence>
<evidence type="ECO:0000256" key="4">
    <source>
        <dbReference type="ARBA" id="ARBA00023136"/>
    </source>
</evidence>
<feature type="transmembrane region" description="Helical" evidence="6">
    <location>
        <begin position="291"/>
        <end position="309"/>
    </location>
</feature>
<dbReference type="Pfam" id="PF07690">
    <property type="entry name" value="MFS_1"/>
    <property type="match status" value="1"/>
</dbReference>
<keyword evidence="4 6" id="KW-0472">Membrane</keyword>
<dbReference type="PANTHER" id="PTHR23502:SF187">
    <property type="entry name" value="TRANSPORTER, PUTATIVE (AFU_ORTHOLOGUE AFUA_2G17840)-RELATED"/>
    <property type="match status" value="1"/>
</dbReference>
<evidence type="ECO:0000313" key="8">
    <source>
        <dbReference type="Proteomes" id="UP000245956"/>
    </source>
</evidence>
<proteinExistence type="predicted"/>
<dbReference type="InterPro" id="IPR036259">
    <property type="entry name" value="MFS_trans_sf"/>
</dbReference>
<gene>
    <name evidence="7" type="ORF">PCL_08810</name>
</gene>
<dbReference type="SUPFAM" id="SSF103473">
    <property type="entry name" value="MFS general substrate transporter"/>
    <property type="match status" value="1"/>
</dbReference>
<dbReference type="EMBL" id="LCWV01000004">
    <property type="protein sequence ID" value="PWI73534.1"/>
    <property type="molecule type" value="Genomic_DNA"/>
</dbReference>
<evidence type="ECO:0000256" key="5">
    <source>
        <dbReference type="SAM" id="MobiDB-lite"/>
    </source>
</evidence>
<dbReference type="Gene3D" id="1.20.1250.20">
    <property type="entry name" value="MFS general substrate transporter like domains"/>
    <property type="match status" value="1"/>
</dbReference>
<dbReference type="AlphaFoldDB" id="A0A2U3EG83"/>